<accession>A1UUA1</accession>
<dbReference type="Pfam" id="PF06165">
    <property type="entry name" value="GH94_b-supersand"/>
    <property type="match status" value="2"/>
</dbReference>
<feature type="transmembrane region" description="Helical" evidence="3">
    <location>
        <begin position="858"/>
        <end position="881"/>
    </location>
</feature>
<evidence type="ECO:0000313" key="7">
    <source>
        <dbReference type="EMBL" id="ABM44644.1"/>
    </source>
</evidence>
<dbReference type="KEGG" id="bbk:BARBAKC583_1306"/>
<evidence type="ECO:0000256" key="3">
    <source>
        <dbReference type="SAM" id="Phobius"/>
    </source>
</evidence>
<dbReference type="GO" id="GO:0005975">
    <property type="term" value="P:carbohydrate metabolic process"/>
    <property type="evidence" value="ECO:0007669"/>
    <property type="project" value="InterPro"/>
</dbReference>
<feature type="transmembrane region" description="Helical" evidence="3">
    <location>
        <begin position="471"/>
        <end position="496"/>
    </location>
</feature>
<dbReference type="eggNOG" id="COG3459">
    <property type="taxonomic scope" value="Bacteria"/>
</dbReference>
<keyword evidence="2" id="KW-0808">Transferase</keyword>
<dbReference type="InterPro" id="IPR037824">
    <property type="entry name" value="GH94N_2_NdvB"/>
</dbReference>
<dbReference type="InterPro" id="IPR011013">
    <property type="entry name" value="Gal_mutarotase_sf_dom"/>
</dbReference>
<feature type="domain" description="Glycosyl hydrolase 94 supersandwich" evidence="4">
    <location>
        <begin position="1573"/>
        <end position="1849"/>
    </location>
</feature>
<reference evidence="7 8" key="1">
    <citation type="submission" date="2006-12" db="EMBL/GenBank/DDBJ databases">
        <authorList>
            <person name="Hendrix L."/>
            <person name="Mohamoud Y."/>
            <person name="Radune D."/>
            <person name="Shvartsbeyn A."/>
            <person name="Daugherty S."/>
            <person name="Dodson R."/>
            <person name="Durkin A.S."/>
            <person name="Harkins D."/>
            <person name="Huot H."/>
            <person name="Kothari S.P."/>
            <person name="Madupu R."/>
            <person name="Li J."/>
            <person name="Nelson W.C."/>
            <person name="Shrivastava S."/>
            <person name="Giglio M.G."/>
            <person name="Haft D."/>
            <person name="Selengut J."/>
            <person name="Fraser-Ligget C."/>
            <person name="Seshadri R."/>
        </authorList>
    </citation>
    <scope>NUCLEOTIDE SEQUENCE [LARGE SCALE GENOMIC DNA]</scope>
    <source>
        <strain evidence="8">ATCC 35685 / NCTC 12138 / KC583</strain>
    </source>
</reference>
<organism evidence="7 8">
    <name type="scientific">Bartonella bacilliformis (strain ATCC 35685 / KC583 / Herrer 020/F12,63)</name>
    <dbReference type="NCBI Taxonomy" id="360095"/>
    <lineage>
        <taxon>Bacteria</taxon>
        <taxon>Pseudomonadati</taxon>
        <taxon>Pseudomonadota</taxon>
        <taxon>Alphaproteobacteria</taxon>
        <taxon>Hyphomicrobiales</taxon>
        <taxon>Bartonellaceae</taxon>
        <taxon>Bartonella</taxon>
    </lineage>
</organism>
<dbReference type="CDD" id="cd11753">
    <property type="entry name" value="GH94N_ChvB_NdvB_2_like"/>
    <property type="match status" value="1"/>
</dbReference>
<dbReference type="Gene3D" id="2.70.98.40">
    <property type="entry name" value="Glycoside hydrolase, family 65, N-terminal domain"/>
    <property type="match status" value="2"/>
</dbReference>
<protein>
    <submittedName>
        <fullName evidence="7">Cyclic beta 1-2 glucan synthase</fullName>
    </submittedName>
</protein>
<keyword evidence="3" id="KW-0472">Membrane</keyword>
<dbReference type="EMBL" id="CP000524">
    <property type="protein sequence ID" value="ABM44644.1"/>
    <property type="molecule type" value="Genomic_DNA"/>
</dbReference>
<dbReference type="CDD" id="cd11756">
    <property type="entry name" value="GH94N_ChvB_NdvB_1_like"/>
    <property type="match status" value="1"/>
</dbReference>
<keyword evidence="3" id="KW-1133">Transmembrane helix</keyword>
<dbReference type="Proteomes" id="UP000000643">
    <property type="component" value="Chromosome"/>
</dbReference>
<dbReference type="SMART" id="SM01068">
    <property type="entry name" value="CBM_X"/>
    <property type="match status" value="2"/>
</dbReference>
<dbReference type="InterPro" id="IPR033432">
    <property type="entry name" value="GH94_catalytic"/>
</dbReference>
<keyword evidence="1" id="KW-0328">Glycosyltransferase</keyword>
<feature type="transmembrane region" description="Helical" evidence="3">
    <location>
        <begin position="835"/>
        <end position="852"/>
    </location>
</feature>
<dbReference type="Gene3D" id="1.50.10.10">
    <property type="match status" value="1"/>
</dbReference>
<dbReference type="Gene3D" id="1.50.10.140">
    <property type="match status" value="2"/>
</dbReference>
<dbReference type="Pfam" id="PF10091">
    <property type="entry name" value="Glycoamylase"/>
    <property type="match status" value="1"/>
</dbReference>
<keyword evidence="3" id="KW-0812">Transmembrane</keyword>
<dbReference type="InterPro" id="IPR012341">
    <property type="entry name" value="6hp_glycosidase-like_sf"/>
</dbReference>
<feature type="domain" description="Glycosyl hydrolase 94 supersandwich" evidence="4">
    <location>
        <begin position="2107"/>
        <end position="2374"/>
    </location>
</feature>
<dbReference type="SUPFAM" id="SSF48208">
    <property type="entry name" value="Six-hairpin glycosidases"/>
    <property type="match status" value="1"/>
</dbReference>
<dbReference type="PANTHER" id="PTHR37469">
    <property type="entry name" value="CELLOBIONIC ACID PHOSPHORYLASE-RELATED"/>
    <property type="match status" value="1"/>
</dbReference>
<evidence type="ECO:0000256" key="2">
    <source>
        <dbReference type="ARBA" id="ARBA00022679"/>
    </source>
</evidence>
<feature type="domain" description="Glycoamylase-like" evidence="5">
    <location>
        <begin position="1342"/>
        <end position="1530"/>
    </location>
</feature>
<sequence length="2884" mass="330979">MLKTYWIKRKIVSLNNKNIMVLKQLCMKWFFSRQIEIGSLSQTNFPIRSTYKSQEELYKLGYDMAFGQEILLPEYEEKNYFRERLVENAKLILHAFHTSDVAARNNETIAPSAQWLIDNHYTIDKTIQQLRCNLSKSFIKQLPSYEKKAEVPRIFALAWLYIAHTDSIISQETLTAIVNGFQKVCYLKIGELWALPSIIRMILIENVRRLSSHIEHAQHMRHCANQAADKIALAKDKDEARLHTLFTFYEKLITDSTFSAHLFYRLRGSSIDSTTALTWLEKNLCRHGSSPEITTANEHTRQAADGVTMGNIIRSLKTIDDIDWTVWFETVSSVDLVLRENSDFSEIDSHSRNAYRKVIEKIARHSPLSELDVTLKAVEMTQTSLEYTPHQNSSSVEKHCSIGWYLVDDGRYIFEKACGYNPSFLTKWMRIYSRLQIGMIAIPVSILTFALLLAVYAFLRTSSLTPSMTLLFTALALFPAMDAAFAFFNTVVSWFIPPNQLIGYEYKEGIPKHARTMVVVPTLMTSRDYIDEQIRNLEVHYLANPQGAIHFALITDWVDSPREKTQEDLDLLSYAQTNIAKLNHRHCKDNTPLFFLLHRRRLYNASEKCWMGWERKRGKLHELNLLLRGNQNTSFYPPDPHLPLDCRFVMTLDSDTILPPESVAKLVGKLNYPLNHPVFDPKHKTVVKGYSILQPRVTPSLMAEEGTSILQRVFSANRGLDPYVFAVSDTYQDLLGEGTFTGKGLYHIDAFEQALAGKIKENAVLSHDLLEGGYARAALVSDVEVIEDYPTAYNVDVARHHRWTRGDWQLLPYLFENRHINLITRWKMQDNLRRSLTPLMWLIATIIGWSILPLKTATIWQTFLLLSLFISPILGMFRSLIPPGIEYSSRGQIQSIMSSIVSTIANILLKTAFMAHSAYFMTDAIIRTLFRMLISKHHLLEWKTSAATKSIPNSLKFYTLTMWPASLIGFFAIALPVLLHNLTSFIAFPFGIAWLFSPFIAWFVSQPKTFQDTLTLSSEDKKTLRLIGRRTWLYYATFVNERNNYLPPDNFQEDPKPLIAQRTSPTNIGVYLLSTIAAHDFGWISSNETLMRIERTLNTLEKMEKFRGHLYNWYETDTLKPLSPTYVSTVDSGNLAGHLVTLSSALNEWAEVPSIFTQSNLLGLLDVNDILEETLKEIPNNQDNLHSLRHQIEKRVIHFHASVSTFAEKLEKITCFPLSLLLIAHDIVRLTNQLDQKMQTAQSAHALSWAKCLVETCEAHNHKITDNYDTEKLRQKLNILAEKARKIAFDMKFDFLERPERQLLSIGYRVQDNKLDESCYDLLASEARLSSLFAIAKGDIKFKHWFHLGRFLIPIGWKGALLSWSGSIFEYLMPSLVMHEPLGSILNQTNWLVIRHQIQYARKRKLPWGISEAAFNARDHLMNYQYSNFGAPSLGLQRGLSRNTVVAPYASLLAAQYMPTQAVTNLKRLRDLGALGDYGYYDSIDFTPSRVKEGEKYAIVRNYYAHHHGMSIIAINNIIFEERMRNRFHRDPAIKAVQLLLQEKAPHQIPVIHAKVANPMCNDSEKFDDTSTRIITNPLLKPRATLLLSNGVYSTMLTANGSGYSRWYDYTLTRFIPDATEDQQGILFFLRDTHNERWWSLTGEPTRVVDEEMISIFTDEKAEYTKAVNGIKSTLECLVASEGDGESRRLQLINTTNKDRFIEITSYGELALATVETDCAHPVFSRMFIETEITDSGRTIFAKRRKRAPDDPDIHIAHFVTDTSGIIQKAEAETDRRLFIGRGRSLHRPAAFDKNSHFSGNQGCVLDPIISIRCYVKIPAHEKVELIFWTFAAHSKERLREHIEHYRQPNMFQREFAMAWTRSQVALYQSNIHPKEAMTYQKYATPLIYPERTWRLPPEILANTLGKQSDLWPMSISGDYPICLLRLDNETGITVLRELLKAHEYWRIRGLIVDLVILNEQTFSYIQDTQRTIEWVCESYRHHSNAINERQHIFTLQRDQMSEQSLKTLLASARIILHAQNGSLSEQLKRMENIDSDLMSRKSDQKLNHQLNDSKHDKKKQITLLLEKNDFSSPSLVSRKKPSYSPVHGEDLNYWNGYGGFNSHNYYVMRFNGCTTTPHPWINVIANHSFGFHVSAEGAIFTWANNSRNYQLTPWTNDPVSNRPGEALYLIDRLSLKCFSPVSAVECDDNVVYEACHGFGFSTFKSIHSDIELELTHTLHREKPIRLSRLTIKNKGKKPRNLRLYNYVEWVLGNVRTKYAPFIIPYHDPKRGAHFVQNPYHLEKSQHVTFLSASQLPTSFTTDRTEFIGSTGTVQHPRAIRKAEALSNTVEAGRDPCSALAYDIDLLPGQTKEIIFYLGSADTMQEAQKLLDQISMDDFQVLLAQQVENWNDFFAPLQVKTPDHSFDLMVNHWLPYQIYGCRMMARSAFYQASGAFGFRDQLQDSLSLLLLEPNLAREQLLNAAAHQFLEGDVQHWWIPHTNAGVRTLISDDIIWLAYGTAHYVNTTGEYAFLDTPIAFIEGDTLKAEQHDAYFQPMQSSKTATLYEHCALALDLAIERSGQHGLPLILGGDWNDGMNLVGIEGKGESIWLGWFLGTTLQQFIPLAKNRGDQKHYKAWSLYLERLTEALEENGWDGAWYRRAYFDNGMPLGAQTNVECKIDSITQSWAVISKIAPPHRQKQAMESMLNHLYDEKGNLLRLFWPPFNENTLNPGYIKGYPPGVRENGGQYTHSAIWSIIALAEIGEIDKAYTLLSMINPITHGQNPEIYRVEPYVMAADIYAIEPHRGQGGWTWYTGSAGWFYHAATQTILGIHRQANQLFLRPRLPSFWPEYEAKIKIHDALYTIKVKRTKEDTLSINGKEYNIDIGIELEKTGHYEIIRTLKS</sequence>
<feature type="transmembrane region" description="Helical" evidence="3">
    <location>
        <begin position="437"/>
        <end position="459"/>
    </location>
</feature>
<evidence type="ECO:0000259" key="4">
    <source>
        <dbReference type="Pfam" id="PF06165"/>
    </source>
</evidence>
<dbReference type="InterPro" id="IPR010383">
    <property type="entry name" value="Glyco_hydrolase_94_b-supersand"/>
</dbReference>
<dbReference type="InterPro" id="IPR008928">
    <property type="entry name" value="6-hairpin_glycosidase_sf"/>
</dbReference>
<feature type="transmembrane region" description="Helical" evidence="3">
    <location>
        <begin position="985"/>
        <end position="1004"/>
    </location>
</feature>
<dbReference type="STRING" id="360095.BARBAKC583_1306"/>
<evidence type="ECO:0000259" key="5">
    <source>
        <dbReference type="Pfam" id="PF10091"/>
    </source>
</evidence>
<name>A1UUA1_BARBK</name>
<dbReference type="SUPFAM" id="SSF74650">
    <property type="entry name" value="Galactose mutarotase-like"/>
    <property type="match status" value="2"/>
</dbReference>
<dbReference type="HOGENOM" id="CLU_000646_0_0_5"/>
<dbReference type="CAZy" id="GT84">
    <property type="family name" value="Glycosyltransferase Family 84"/>
</dbReference>
<dbReference type="GO" id="GO:0016757">
    <property type="term" value="F:glycosyltransferase activity"/>
    <property type="evidence" value="ECO:0007669"/>
    <property type="project" value="UniProtKB-KW"/>
</dbReference>
<evidence type="ECO:0000313" key="8">
    <source>
        <dbReference type="Proteomes" id="UP000000643"/>
    </source>
</evidence>
<dbReference type="PANTHER" id="PTHR37469:SF2">
    <property type="entry name" value="CELLOBIONIC ACID PHOSPHORYLASE"/>
    <property type="match status" value="1"/>
</dbReference>
<dbReference type="InterPro" id="IPR037820">
    <property type="entry name" value="GH94N_NdvB"/>
</dbReference>
<dbReference type="GO" id="GO:0030246">
    <property type="term" value="F:carbohydrate binding"/>
    <property type="evidence" value="ECO:0007669"/>
    <property type="project" value="InterPro"/>
</dbReference>
<feature type="transmembrane region" description="Helical" evidence="3">
    <location>
        <begin position="955"/>
        <end position="979"/>
    </location>
</feature>
<dbReference type="Pfam" id="PF17167">
    <property type="entry name" value="Glyco_hydro_94"/>
    <property type="match status" value="1"/>
</dbReference>
<gene>
    <name evidence="7" type="ordered locus">BARBAKC583_1306</name>
</gene>
<evidence type="ECO:0000256" key="1">
    <source>
        <dbReference type="ARBA" id="ARBA00022676"/>
    </source>
</evidence>
<dbReference type="CAZy" id="GH94">
    <property type="family name" value="Glycoside Hydrolase Family 94"/>
</dbReference>
<feature type="domain" description="Glycosyl hydrolase 94 catalytic" evidence="6">
    <location>
        <begin position="2390"/>
        <end position="2811"/>
    </location>
</feature>
<evidence type="ECO:0000259" key="6">
    <source>
        <dbReference type="Pfam" id="PF17167"/>
    </source>
</evidence>
<proteinExistence type="predicted"/>
<dbReference type="InterPro" id="IPR019282">
    <property type="entry name" value="Glycoamylase-like_cons_dom"/>
</dbReference>
<dbReference type="InterPro" id="IPR052047">
    <property type="entry name" value="GH94_Enzymes"/>
</dbReference>
<dbReference type="InterPro" id="IPR037018">
    <property type="entry name" value="GH65_N"/>
</dbReference>
<feature type="transmembrane region" description="Helical" evidence="3">
    <location>
        <begin position="893"/>
        <end position="909"/>
    </location>
</feature>
<dbReference type="Gene3D" id="2.60.420.10">
    <property type="entry name" value="Maltose phosphorylase, domain 3"/>
    <property type="match status" value="1"/>
</dbReference>